<dbReference type="AlphaFoldDB" id="A0AB39KNV4"/>
<proteinExistence type="predicted"/>
<gene>
    <name evidence="3" type="ORF">ABOZ73_11825</name>
</gene>
<feature type="domain" description="Alpha/beta hydrolase fold-3" evidence="2">
    <location>
        <begin position="83"/>
        <end position="290"/>
    </location>
</feature>
<dbReference type="InterPro" id="IPR013094">
    <property type="entry name" value="AB_hydrolase_3"/>
</dbReference>
<protein>
    <submittedName>
        <fullName evidence="3">Alpha/beta hydrolase</fullName>
    </submittedName>
</protein>
<accession>A0AB39KNV4</accession>
<dbReference type="Gene3D" id="3.40.50.1820">
    <property type="entry name" value="alpha/beta hydrolase"/>
    <property type="match status" value="1"/>
</dbReference>
<organism evidence="3">
    <name type="scientific">Caulobacter sp. 73W</name>
    <dbReference type="NCBI Taxonomy" id="3161137"/>
    <lineage>
        <taxon>Bacteria</taxon>
        <taxon>Pseudomonadati</taxon>
        <taxon>Pseudomonadota</taxon>
        <taxon>Alphaproteobacteria</taxon>
        <taxon>Caulobacterales</taxon>
        <taxon>Caulobacteraceae</taxon>
        <taxon>Caulobacter</taxon>
    </lineage>
</organism>
<sequence>MSDPYVDPDTERLLARMAGDFAAAPVEPTVQERREGLAAAAALYGPDPTPVARVESLLIDGPGGPLPLRIYWPVEGAGPLPLLLHIHGGGWVLGDPDAYERVVRAYCAMGGCIVVDVDYRRGPEHRFPAALLDCEAALVWAAANAAELGADPKRIVVTGDSAGGHIAASVCQRARVPLAGQVLIYPVTSASTQVDFASRSALGDGRWFLRHFDIVRAETEYFARLEDQDTPAGSPLSAPAALLANSPPTLIVTASLDPLVDEGRAYADALAAAGVPTTYRCAEGTIHAFVLFAGQIALGREVIKQVGASIRAA</sequence>
<reference evidence="3" key="1">
    <citation type="submission" date="2024-06" db="EMBL/GenBank/DDBJ databases">
        <title>Caulobacter inopinatus, sp. nov.</title>
        <authorList>
            <person name="Donachie S.P."/>
        </authorList>
    </citation>
    <scope>NUCLEOTIDE SEQUENCE</scope>
    <source>
        <strain evidence="3">73W</strain>
    </source>
</reference>
<dbReference type="Pfam" id="PF07859">
    <property type="entry name" value="Abhydrolase_3"/>
    <property type="match status" value="1"/>
</dbReference>
<keyword evidence="1 3" id="KW-0378">Hydrolase</keyword>
<dbReference type="SUPFAM" id="SSF53474">
    <property type="entry name" value="alpha/beta-Hydrolases"/>
    <property type="match status" value="1"/>
</dbReference>
<dbReference type="InterPro" id="IPR050300">
    <property type="entry name" value="GDXG_lipolytic_enzyme"/>
</dbReference>
<dbReference type="RefSeq" id="WP_369058349.1">
    <property type="nucleotide sequence ID" value="NZ_CP158375.1"/>
</dbReference>
<dbReference type="PANTHER" id="PTHR48081">
    <property type="entry name" value="AB HYDROLASE SUPERFAMILY PROTEIN C4A8.06C"/>
    <property type="match status" value="1"/>
</dbReference>
<evidence type="ECO:0000256" key="1">
    <source>
        <dbReference type="ARBA" id="ARBA00022801"/>
    </source>
</evidence>
<evidence type="ECO:0000259" key="2">
    <source>
        <dbReference type="Pfam" id="PF07859"/>
    </source>
</evidence>
<dbReference type="EMBL" id="CP158375">
    <property type="protein sequence ID" value="XDO95500.1"/>
    <property type="molecule type" value="Genomic_DNA"/>
</dbReference>
<dbReference type="GO" id="GO:0016787">
    <property type="term" value="F:hydrolase activity"/>
    <property type="evidence" value="ECO:0007669"/>
    <property type="project" value="UniProtKB-KW"/>
</dbReference>
<name>A0AB39KNV4_9CAUL</name>
<dbReference type="InterPro" id="IPR029058">
    <property type="entry name" value="AB_hydrolase_fold"/>
</dbReference>
<evidence type="ECO:0000313" key="3">
    <source>
        <dbReference type="EMBL" id="XDO95500.1"/>
    </source>
</evidence>
<dbReference type="PANTHER" id="PTHR48081:SF8">
    <property type="entry name" value="ALPHA_BETA HYDROLASE FOLD-3 DOMAIN-CONTAINING PROTEIN-RELATED"/>
    <property type="match status" value="1"/>
</dbReference>